<dbReference type="Proteomes" id="UP000654123">
    <property type="component" value="Unassembled WGS sequence"/>
</dbReference>
<accession>A0A918B1X7</accession>
<dbReference type="AlphaFoldDB" id="A0A918B1X7"/>
<feature type="region of interest" description="Disordered" evidence="1">
    <location>
        <begin position="1"/>
        <end position="21"/>
    </location>
</feature>
<dbReference type="EMBL" id="BMSV01000003">
    <property type="protein sequence ID" value="GGQ01614.1"/>
    <property type="molecule type" value="Genomic_DNA"/>
</dbReference>
<reference evidence="2" key="1">
    <citation type="journal article" date="2014" name="Int. J. Syst. Evol. Microbiol.">
        <title>Complete genome sequence of Corynebacterium casei LMG S-19264T (=DSM 44701T), isolated from a smear-ripened cheese.</title>
        <authorList>
            <consortium name="US DOE Joint Genome Institute (JGI-PGF)"/>
            <person name="Walter F."/>
            <person name="Albersmeier A."/>
            <person name="Kalinowski J."/>
            <person name="Ruckert C."/>
        </authorList>
    </citation>
    <scope>NUCLEOTIDE SEQUENCE</scope>
    <source>
        <strain evidence="2">JCM 4335</strain>
    </source>
</reference>
<reference evidence="2" key="2">
    <citation type="submission" date="2020-09" db="EMBL/GenBank/DDBJ databases">
        <authorList>
            <person name="Sun Q."/>
            <person name="Ohkuma M."/>
        </authorList>
    </citation>
    <scope>NUCLEOTIDE SEQUENCE</scope>
    <source>
        <strain evidence="2">JCM 4335</strain>
    </source>
</reference>
<evidence type="ECO:0000256" key="1">
    <source>
        <dbReference type="SAM" id="MobiDB-lite"/>
    </source>
</evidence>
<evidence type="ECO:0000313" key="2">
    <source>
        <dbReference type="EMBL" id="GGQ01614.1"/>
    </source>
</evidence>
<evidence type="ECO:0000313" key="3">
    <source>
        <dbReference type="Proteomes" id="UP000654123"/>
    </source>
</evidence>
<sequence length="50" mass="5021">MDPAGSHATLPPTQGCSLSGLPAASVPAVAVGLQGGVFLEWTPNTEPDFK</sequence>
<gene>
    <name evidence="2" type="ORF">GCM10010249_20080</name>
</gene>
<protein>
    <submittedName>
        <fullName evidence="2">Uncharacterized protein</fullName>
    </submittedName>
</protein>
<proteinExistence type="predicted"/>
<keyword evidence="3" id="KW-1185">Reference proteome</keyword>
<comment type="caution">
    <text evidence="2">The sequence shown here is derived from an EMBL/GenBank/DDBJ whole genome shotgun (WGS) entry which is preliminary data.</text>
</comment>
<name>A0A918B1X7_9ACTN</name>
<organism evidence="2 3">
    <name type="scientific">Streptomyces roseolilacinus</name>
    <dbReference type="NCBI Taxonomy" id="66904"/>
    <lineage>
        <taxon>Bacteria</taxon>
        <taxon>Bacillati</taxon>
        <taxon>Actinomycetota</taxon>
        <taxon>Actinomycetes</taxon>
        <taxon>Kitasatosporales</taxon>
        <taxon>Streptomycetaceae</taxon>
        <taxon>Streptomyces</taxon>
    </lineage>
</organism>